<feature type="transmembrane region" description="Helical" evidence="1">
    <location>
        <begin position="43"/>
        <end position="62"/>
    </location>
</feature>
<keyword evidence="1" id="KW-0472">Membrane</keyword>
<dbReference type="Pfam" id="PF13347">
    <property type="entry name" value="MFS_2"/>
    <property type="match status" value="1"/>
</dbReference>
<sequence length="426" mass="48561">MQTIFNRVAIALNFGLLGAVAIFDIQALYYLKVFIDKYHLPPNYLSIVQILFLVWNALNDPIMGYMQDLGCCGIKWIMDRRKVMLYAGPAFAASFLLFWFPWSTSNAVVTAIHLLVSLFLFDTLLTLVFSAYCGLCVELSHKHSDRVLVIIYAEIFSLLAGFFVFPIETLTHNLDYYSTFQWCTIIIALIGIVCMVFCGLSLKKEKAKNGEDKEMTEDEEMPNNVKKAITISWGIIKEFRFICLVGAQFFKILRFMGNEQFLIIYVETLLVQTGYLQKGDKFLGIYYVLVRSLGSVSRIVQRKSPIVSLAFSSLSRCGWQGYYIVIAGEVIDTDKKQNSRRAPLSTIIFTLKALFNKPADQLAPIILLTLLEYGGYTTYKNGCGSFYETDTSTQLITTYVICENSYNMENYVNRSSSPWINFIEEE</sequence>
<evidence type="ECO:0000256" key="1">
    <source>
        <dbReference type="SAM" id="Phobius"/>
    </source>
</evidence>
<dbReference type="InterPro" id="IPR040035">
    <property type="entry name" value="TMEM180"/>
</dbReference>
<dbReference type="AlphaFoldDB" id="A0A1I7XB30"/>
<organism evidence="2 3">
    <name type="scientific">Heterorhabditis bacteriophora</name>
    <name type="common">Entomopathogenic nematode worm</name>
    <dbReference type="NCBI Taxonomy" id="37862"/>
    <lineage>
        <taxon>Eukaryota</taxon>
        <taxon>Metazoa</taxon>
        <taxon>Ecdysozoa</taxon>
        <taxon>Nematoda</taxon>
        <taxon>Chromadorea</taxon>
        <taxon>Rhabditida</taxon>
        <taxon>Rhabditina</taxon>
        <taxon>Rhabditomorpha</taxon>
        <taxon>Strongyloidea</taxon>
        <taxon>Heterorhabditidae</taxon>
        <taxon>Heterorhabditis</taxon>
    </lineage>
</organism>
<keyword evidence="1" id="KW-0812">Transmembrane</keyword>
<feature type="transmembrane region" description="Helical" evidence="1">
    <location>
        <begin position="83"/>
        <end position="102"/>
    </location>
</feature>
<dbReference type="SUPFAM" id="SSF103473">
    <property type="entry name" value="MFS general substrate transporter"/>
    <property type="match status" value="1"/>
</dbReference>
<dbReference type="PANTHER" id="PTHR28658:SF2">
    <property type="entry name" value="TRANSMEMBRANE PROTEIN 180"/>
    <property type="match status" value="1"/>
</dbReference>
<keyword evidence="2" id="KW-1185">Reference proteome</keyword>
<name>A0A1I7XB30_HETBA</name>
<feature type="transmembrane region" description="Helical" evidence="1">
    <location>
        <begin position="179"/>
        <end position="202"/>
    </location>
</feature>
<reference evidence="3" key="1">
    <citation type="submission" date="2016-11" db="UniProtKB">
        <authorList>
            <consortium name="WormBaseParasite"/>
        </authorList>
    </citation>
    <scope>IDENTIFICATION</scope>
</reference>
<feature type="transmembrane region" description="Helical" evidence="1">
    <location>
        <begin position="108"/>
        <end position="135"/>
    </location>
</feature>
<evidence type="ECO:0000313" key="2">
    <source>
        <dbReference type="Proteomes" id="UP000095283"/>
    </source>
</evidence>
<keyword evidence="1" id="KW-1133">Transmembrane helix</keyword>
<feature type="transmembrane region" description="Helical" evidence="1">
    <location>
        <begin position="147"/>
        <end position="167"/>
    </location>
</feature>
<dbReference type="PANTHER" id="PTHR28658">
    <property type="entry name" value="TRANSMEMBRANE PROTEIN 180"/>
    <property type="match status" value="1"/>
</dbReference>
<dbReference type="InterPro" id="IPR036259">
    <property type="entry name" value="MFS_trans_sf"/>
</dbReference>
<dbReference type="WBParaSite" id="Hba_14896">
    <property type="protein sequence ID" value="Hba_14896"/>
    <property type="gene ID" value="Hba_14896"/>
</dbReference>
<protein>
    <submittedName>
        <fullName evidence="3">MFS domain-containing protein</fullName>
    </submittedName>
</protein>
<dbReference type="Proteomes" id="UP000095283">
    <property type="component" value="Unplaced"/>
</dbReference>
<accession>A0A1I7XB30</accession>
<evidence type="ECO:0000313" key="3">
    <source>
        <dbReference type="WBParaSite" id="Hba_14896"/>
    </source>
</evidence>
<proteinExistence type="predicted"/>
<dbReference type="Gene3D" id="1.20.1250.20">
    <property type="entry name" value="MFS general substrate transporter like domains"/>
    <property type="match status" value="1"/>
</dbReference>
<feature type="transmembrane region" description="Helical" evidence="1">
    <location>
        <begin position="12"/>
        <end position="31"/>
    </location>
</feature>